<organism evidence="2 3">
    <name type="scientific">Halopiger aswanensis</name>
    <dbReference type="NCBI Taxonomy" id="148449"/>
    <lineage>
        <taxon>Archaea</taxon>
        <taxon>Methanobacteriati</taxon>
        <taxon>Methanobacteriota</taxon>
        <taxon>Stenosarchaea group</taxon>
        <taxon>Halobacteria</taxon>
        <taxon>Halobacteriales</taxon>
        <taxon>Natrialbaceae</taxon>
        <taxon>Halopiger</taxon>
    </lineage>
</organism>
<dbReference type="Proteomes" id="UP000283805">
    <property type="component" value="Unassembled WGS sequence"/>
</dbReference>
<reference evidence="2 3" key="1">
    <citation type="submission" date="2018-09" db="EMBL/GenBank/DDBJ databases">
        <title>Genomic Encyclopedia of Archaeal and Bacterial Type Strains, Phase II (KMG-II): from individual species to whole genera.</title>
        <authorList>
            <person name="Goeker M."/>
        </authorList>
    </citation>
    <scope>NUCLEOTIDE SEQUENCE [LARGE SCALE GENOMIC DNA]</scope>
    <source>
        <strain evidence="2 3">DSM 13151</strain>
    </source>
</reference>
<feature type="compositionally biased region" description="Low complexity" evidence="1">
    <location>
        <begin position="43"/>
        <end position="53"/>
    </location>
</feature>
<keyword evidence="3" id="KW-1185">Reference proteome</keyword>
<feature type="compositionally biased region" description="Acidic residues" evidence="1">
    <location>
        <begin position="54"/>
        <end position="67"/>
    </location>
</feature>
<dbReference type="OrthoDB" id="169463at2157"/>
<proteinExistence type="predicted"/>
<accession>A0A419WRP2</accession>
<dbReference type="AlphaFoldDB" id="A0A419WRP2"/>
<dbReference type="RefSeq" id="WP_120243616.1">
    <property type="nucleotide sequence ID" value="NZ_RAPO01000001.1"/>
</dbReference>
<dbReference type="Gene3D" id="3.60.15.10">
    <property type="entry name" value="Ribonuclease Z/Hydroxyacylglutathione hydrolase-like"/>
    <property type="match status" value="1"/>
</dbReference>
<evidence type="ECO:0008006" key="4">
    <source>
        <dbReference type="Google" id="ProtNLM"/>
    </source>
</evidence>
<gene>
    <name evidence="2" type="ORF">ATJ93_1165</name>
</gene>
<dbReference type="EMBL" id="RAPO01000001">
    <property type="protein sequence ID" value="RKD98161.1"/>
    <property type="molecule type" value="Genomic_DNA"/>
</dbReference>
<feature type="region of interest" description="Disordered" evidence="1">
    <location>
        <begin position="43"/>
        <end position="68"/>
    </location>
</feature>
<evidence type="ECO:0000256" key="1">
    <source>
        <dbReference type="SAM" id="MobiDB-lite"/>
    </source>
</evidence>
<name>A0A419WRP2_9EURY</name>
<sequence length="256" mass="27547">MGAYDRSPSTGYRIVDEFNRGFGWFAHPDEEGLRASHAIVGTGESEAAASDATSDSDSDSDADDGDGEVWLFDPLEAPGIGDEIESLGDVAGVVVCSDYHARDAGAFARRFDVPVYVPEWLERVPERVDAPLEVVDGELGTSGFVLRESRPLPGWREAIAYRRADATLYVPDLLGTAPPYLTGDEQLAVYLLCRLRLQTAVFEGIAPERILLGHGPGVFDDAAAVLADALETARRGFPRALVTNGPTQLRALLDAL</sequence>
<dbReference type="SUPFAM" id="SSF56281">
    <property type="entry name" value="Metallo-hydrolase/oxidoreductase"/>
    <property type="match status" value="1"/>
</dbReference>
<evidence type="ECO:0000313" key="2">
    <source>
        <dbReference type="EMBL" id="RKD98161.1"/>
    </source>
</evidence>
<comment type="caution">
    <text evidence="2">The sequence shown here is derived from an EMBL/GenBank/DDBJ whole genome shotgun (WGS) entry which is preliminary data.</text>
</comment>
<protein>
    <recommendedName>
        <fullName evidence="4">Metallo-beta-lactamase superfamily protein</fullName>
    </recommendedName>
</protein>
<dbReference type="InterPro" id="IPR036866">
    <property type="entry name" value="RibonucZ/Hydroxyglut_hydro"/>
</dbReference>
<evidence type="ECO:0000313" key="3">
    <source>
        <dbReference type="Proteomes" id="UP000283805"/>
    </source>
</evidence>